<keyword evidence="3" id="KW-0732">Signal</keyword>
<comment type="caution">
    <text evidence="7">The sequence shown here is derived from an EMBL/GenBank/DDBJ whole genome shotgun (WGS) entry which is preliminary data.</text>
</comment>
<dbReference type="PIRSF" id="PIRSF002741">
    <property type="entry name" value="MppA"/>
    <property type="match status" value="1"/>
</dbReference>
<dbReference type="AlphaFoldDB" id="A0A3M4M176"/>
<dbReference type="EMBL" id="RBRE01000036">
    <property type="protein sequence ID" value="RMQ47410.1"/>
    <property type="molecule type" value="Genomic_DNA"/>
</dbReference>
<sequence>MPSGNNSHANRVHSTRPVAHLWCEKSSILFAQTINCGEITPTRHSCTLVPLFSASLSAAPCFGYDPCISIGWIGSRGRSLPMTITEASMLKHAVIPFIVGASLLASAPFAQAASNLVFCSEGSPAGFDPAQYTTGTDFDASAETMFNRLAQFERGGTAVEPGLATSWDVSDDVLTYTFHLRKGVKFHTTPYFKPSREFNADDVVFTFTRMIDKDQPFRKAAPTEFPYFTDMGMDANIAKVEKVDDYTVKFVLNTVDAAFIQNLAMSFASIQSAEYANQLLKEGKAADINQKPVGTGPFVFKSYQKDSNIRFTGNKDYWKPEDVKVDNLIFAITTDPSVRMQKLKKNECQITAYPRPADLEPLKADKNLNMPHQAGFNLGYIAYNVMDKIKGSDVPNPMAQLKVRQALDMAVNKQQIIDSVYQGAGQLAVNAMPPTQWSYDDTIKDTKYDPEKAKALLKEAGIKEGTEITLWAMPVQRPYNPNAKLMAEMLQSDWKKIGINAKIVSYEWGEYIKRSKSGENGAMLIGWSGDNGDPDNWLGTLFGCDAINGNNFSKWCDKPYDAVIKQAKATPDQAKRTELYKQAQHLLKDAVPMTPIAHSTVYQPMRNTVVDFKISPFGLNSFYGVGVK</sequence>
<dbReference type="PANTHER" id="PTHR30290:SF38">
    <property type="entry name" value="D,D-DIPEPTIDE-BINDING PERIPLASMIC PROTEIN DDPA-RELATED"/>
    <property type="match status" value="1"/>
</dbReference>
<dbReference type="Gene3D" id="3.40.190.10">
    <property type="entry name" value="Periplasmic binding protein-like II"/>
    <property type="match status" value="1"/>
</dbReference>
<dbReference type="InterPro" id="IPR023765">
    <property type="entry name" value="SBP_5_CS"/>
</dbReference>
<dbReference type="GO" id="GO:0015031">
    <property type="term" value="P:protein transport"/>
    <property type="evidence" value="ECO:0007669"/>
    <property type="project" value="UniProtKB-KW"/>
</dbReference>
<dbReference type="FunFam" id="3.10.105.10:FF:000002">
    <property type="entry name" value="Dipeptide ABC transporter, substrate-binding protein"/>
    <property type="match status" value="1"/>
</dbReference>
<dbReference type="SUPFAM" id="SSF53850">
    <property type="entry name" value="Periplasmic binding protein-like II"/>
    <property type="match status" value="1"/>
</dbReference>
<dbReference type="Gene3D" id="3.90.76.10">
    <property type="entry name" value="Dipeptide-binding Protein, Domain 1"/>
    <property type="match status" value="1"/>
</dbReference>
<dbReference type="GO" id="GO:0042938">
    <property type="term" value="P:dipeptide transport"/>
    <property type="evidence" value="ECO:0007669"/>
    <property type="project" value="TreeGrafter"/>
</dbReference>
<dbReference type="PANTHER" id="PTHR30290">
    <property type="entry name" value="PERIPLASMIC BINDING COMPONENT OF ABC TRANSPORTER"/>
    <property type="match status" value="1"/>
</dbReference>
<name>A0A3M4M176_PSECI</name>
<gene>
    <name evidence="7" type="ORF">ALQ04_05224</name>
</gene>
<protein>
    <submittedName>
        <fullName evidence="7">ABC-type dipeptide transport system, periplasmic component</fullName>
    </submittedName>
</protein>
<organism evidence="7 8">
    <name type="scientific">Pseudomonas cichorii</name>
    <dbReference type="NCBI Taxonomy" id="36746"/>
    <lineage>
        <taxon>Bacteria</taxon>
        <taxon>Pseudomonadati</taxon>
        <taxon>Pseudomonadota</taxon>
        <taxon>Gammaproteobacteria</taxon>
        <taxon>Pseudomonadales</taxon>
        <taxon>Pseudomonadaceae</taxon>
        <taxon>Pseudomonas</taxon>
    </lineage>
</organism>
<evidence type="ECO:0000256" key="4">
    <source>
        <dbReference type="ARBA" id="ARBA00022856"/>
    </source>
</evidence>
<evidence type="ECO:0000259" key="6">
    <source>
        <dbReference type="Pfam" id="PF00496"/>
    </source>
</evidence>
<dbReference type="Pfam" id="PF00496">
    <property type="entry name" value="SBP_bac_5"/>
    <property type="match status" value="1"/>
</dbReference>
<evidence type="ECO:0000256" key="5">
    <source>
        <dbReference type="ARBA" id="ARBA00022927"/>
    </source>
</evidence>
<dbReference type="Proteomes" id="UP000277236">
    <property type="component" value="Unassembled WGS sequence"/>
</dbReference>
<evidence type="ECO:0000313" key="8">
    <source>
        <dbReference type="Proteomes" id="UP000277236"/>
    </source>
</evidence>
<reference evidence="7 8" key="1">
    <citation type="submission" date="2018-08" db="EMBL/GenBank/DDBJ databases">
        <title>Recombination of ecologically and evolutionarily significant loci maintains genetic cohesion in the Pseudomonas syringae species complex.</title>
        <authorList>
            <person name="Dillon M."/>
            <person name="Thakur S."/>
            <person name="Almeida R.N.D."/>
            <person name="Weir B.S."/>
            <person name="Guttman D.S."/>
        </authorList>
    </citation>
    <scope>NUCLEOTIDE SEQUENCE [LARGE SCALE GENOMIC DNA]</scope>
    <source>
        <strain evidence="7 8">ICMP 3353</strain>
    </source>
</reference>
<comment type="similarity">
    <text evidence="1">Belongs to the bacterial solute-binding protein 5 family.</text>
</comment>
<dbReference type="CDD" id="cd08493">
    <property type="entry name" value="PBP2_DppA_like"/>
    <property type="match status" value="1"/>
</dbReference>
<dbReference type="GO" id="GO:1904680">
    <property type="term" value="F:peptide transmembrane transporter activity"/>
    <property type="evidence" value="ECO:0007669"/>
    <property type="project" value="TreeGrafter"/>
</dbReference>
<evidence type="ECO:0000256" key="2">
    <source>
        <dbReference type="ARBA" id="ARBA00022448"/>
    </source>
</evidence>
<accession>A0A3M4M176</accession>
<keyword evidence="5" id="KW-0653">Protein transport</keyword>
<proteinExistence type="inferred from homology"/>
<dbReference type="FunFam" id="3.40.190.10:FF:000036">
    <property type="entry name" value="Dipeptide ABC transporter, substrate-binding protein"/>
    <property type="match status" value="1"/>
</dbReference>
<dbReference type="GO" id="GO:0043190">
    <property type="term" value="C:ATP-binding cassette (ABC) transporter complex"/>
    <property type="evidence" value="ECO:0007669"/>
    <property type="project" value="InterPro"/>
</dbReference>
<dbReference type="PROSITE" id="PS01040">
    <property type="entry name" value="SBP_BACTERIAL_5"/>
    <property type="match status" value="1"/>
</dbReference>
<feature type="domain" description="Solute-binding protein family 5" evidence="6">
    <location>
        <begin position="159"/>
        <end position="547"/>
    </location>
</feature>
<dbReference type="Gene3D" id="3.10.105.10">
    <property type="entry name" value="Dipeptide-binding Protein, Domain 3"/>
    <property type="match status" value="1"/>
</dbReference>
<evidence type="ECO:0000256" key="3">
    <source>
        <dbReference type="ARBA" id="ARBA00022729"/>
    </source>
</evidence>
<dbReference type="InterPro" id="IPR030678">
    <property type="entry name" value="Peptide/Ni-bd"/>
</dbReference>
<dbReference type="InterPro" id="IPR039424">
    <property type="entry name" value="SBP_5"/>
</dbReference>
<evidence type="ECO:0000313" key="7">
    <source>
        <dbReference type="EMBL" id="RMQ47410.1"/>
    </source>
</evidence>
<keyword evidence="4" id="KW-0571">Peptide transport</keyword>
<dbReference type="GO" id="GO:0030288">
    <property type="term" value="C:outer membrane-bounded periplasmic space"/>
    <property type="evidence" value="ECO:0007669"/>
    <property type="project" value="TreeGrafter"/>
</dbReference>
<keyword evidence="2" id="KW-0813">Transport</keyword>
<dbReference type="InterPro" id="IPR000914">
    <property type="entry name" value="SBP_5_dom"/>
</dbReference>
<evidence type="ECO:0000256" key="1">
    <source>
        <dbReference type="ARBA" id="ARBA00005695"/>
    </source>
</evidence>